<feature type="compositionally biased region" description="Basic and acidic residues" evidence="3">
    <location>
        <begin position="740"/>
        <end position="755"/>
    </location>
</feature>
<dbReference type="EMBL" id="CWKI01000008">
    <property type="protein sequence ID" value="CTR08573.1"/>
    <property type="molecule type" value="Genomic_DNA"/>
</dbReference>
<feature type="compositionally biased region" description="Low complexity" evidence="3">
    <location>
        <begin position="1499"/>
        <end position="1509"/>
    </location>
</feature>
<dbReference type="GO" id="GO:0001042">
    <property type="term" value="F:RNA polymerase I core binding"/>
    <property type="evidence" value="ECO:0007669"/>
    <property type="project" value="TreeGrafter"/>
</dbReference>
<feature type="region of interest" description="Disordered" evidence="3">
    <location>
        <begin position="1493"/>
        <end position="1556"/>
    </location>
</feature>
<evidence type="ECO:0000259" key="4">
    <source>
        <dbReference type="Pfam" id="PF02678"/>
    </source>
</evidence>
<feature type="compositionally biased region" description="Acidic residues" evidence="3">
    <location>
        <begin position="1510"/>
        <end position="1530"/>
    </location>
</feature>
<dbReference type="SUPFAM" id="SSF47807">
    <property type="entry name" value="5' to 3' exonuclease, C-terminal subdomain"/>
    <property type="match status" value="1"/>
</dbReference>
<evidence type="ECO:0000256" key="3">
    <source>
        <dbReference type="SAM" id="MobiDB-lite"/>
    </source>
</evidence>
<dbReference type="GO" id="GO:0006361">
    <property type="term" value="P:transcription initiation at RNA polymerase I promoter"/>
    <property type="evidence" value="ECO:0007669"/>
    <property type="project" value="InterPro"/>
</dbReference>
<feature type="compositionally biased region" description="Basic residues" evidence="3">
    <location>
        <begin position="818"/>
        <end position="827"/>
    </location>
</feature>
<organism evidence="5 6">
    <name type="scientific">Rhodotorula toruloides</name>
    <name type="common">Yeast</name>
    <name type="synonym">Rhodosporidium toruloides</name>
    <dbReference type="NCBI Taxonomy" id="5286"/>
    <lineage>
        <taxon>Eukaryota</taxon>
        <taxon>Fungi</taxon>
        <taxon>Dikarya</taxon>
        <taxon>Basidiomycota</taxon>
        <taxon>Pucciniomycotina</taxon>
        <taxon>Microbotryomycetes</taxon>
        <taxon>Sporidiobolales</taxon>
        <taxon>Sporidiobolaceae</taxon>
        <taxon>Rhodotorula</taxon>
    </lineage>
</organism>
<dbReference type="InterPro" id="IPR011051">
    <property type="entry name" value="RmlC_Cupin_sf"/>
</dbReference>
<dbReference type="PANTHER" id="PTHR12790">
    <property type="entry name" value="TRANSCRIPTION INITIATION FACTOR IA RRN3"/>
    <property type="match status" value="1"/>
</dbReference>
<feature type="domain" description="Pirin N-terminal" evidence="4">
    <location>
        <begin position="1586"/>
        <end position="1692"/>
    </location>
</feature>
<feature type="region of interest" description="Disordered" evidence="3">
    <location>
        <begin position="178"/>
        <end position="197"/>
    </location>
</feature>
<dbReference type="GO" id="GO:0004518">
    <property type="term" value="F:nuclease activity"/>
    <property type="evidence" value="ECO:0007669"/>
    <property type="project" value="InterPro"/>
</dbReference>
<dbReference type="Proteomes" id="UP000199069">
    <property type="component" value="Unassembled WGS sequence"/>
</dbReference>
<dbReference type="Gene3D" id="2.60.120.10">
    <property type="entry name" value="Jelly Rolls"/>
    <property type="match status" value="2"/>
</dbReference>
<name>A0A0K3CHY7_RHOTO</name>
<reference evidence="5 6" key="1">
    <citation type="submission" date="2015-07" db="EMBL/GenBank/DDBJ databases">
        <authorList>
            <person name="Cajimat M.N.B."/>
            <person name="Milazzo M.L."/>
            <person name="Fulhorst C.F."/>
        </authorList>
    </citation>
    <scope>NUCLEOTIDE SEQUENCE [LARGE SCALE GENOMIC DNA]</scope>
    <source>
        <strain evidence="5">Single colony</strain>
    </source>
</reference>
<feature type="compositionally biased region" description="Low complexity" evidence="3">
    <location>
        <begin position="683"/>
        <end position="694"/>
    </location>
</feature>
<dbReference type="Pfam" id="PF02678">
    <property type="entry name" value="Pirin"/>
    <property type="match status" value="1"/>
</dbReference>
<dbReference type="PANTHER" id="PTHR12790:SF0">
    <property type="entry name" value="RNA POLYMERASE I-SPECIFIC TRANSCRIPTION INITIATION FACTOR RRN3-RELATED"/>
    <property type="match status" value="1"/>
</dbReference>
<feature type="region of interest" description="Disordered" evidence="3">
    <location>
        <begin position="526"/>
        <end position="838"/>
    </location>
</feature>
<dbReference type="GO" id="GO:0005634">
    <property type="term" value="C:nucleus"/>
    <property type="evidence" value="ECO:0007669"/>
    <property type="project" value="TreeGrafter"/>
</dbReference>
<dbReference type="Gene3D" id="3.40.50.1010">
    <property type="entry name" value="5'-nuclease"/>
    <property type="match status" value="2"/>
</dbReference>
<dbReference type="GO" id="GO:0001181">
    <property type="term" value="F:RNA polymerase I general transcription initiation factor activity"/>
    <property type="evidence" value="ECO:0007669"/>
    <property type="project" value="InterPro"/>
</dbReference>
<dbReference type="InterPro" id="IPR036279">
    <property type="entry name" value="5-3_exonuclease_C_sf"/>
</dbReference>
<feature type="compositionally biased region" description="Basic and acidic residues" evidence="3">
    <location>
        <begin position="828"/>
        <end position="838"/>
    </location>
</feature>
<dbReference type="Pfam" id="PF05327">
    <property type="entry name" value="RRN3"/>
    <property type="match status" value="1"/>
</dbReference>
<feature type="compositionally biased region" description="Low complexity" evidence="3">
    <location>
        <begin position="787"/>
        <end position="799"/>
    </location>
</feature>
<dbReference type="SUPFAM" id="SSF88723">
    <property type="entry name" value="PIN domain-like"/>
    <property type="match status" value="1"/>
</dbReference>
<feature type="compositionally biased region" description="Acidic residues" evidence="3">
    <location>
        <begin position="1043"/>
        <end position="1079"/>
    </location>
</feature>
<comment type="similarity">
    <text evidence="2">Belongs to the pirin family.</text>
</comment>
<proteinExistence type="inferred from homology"/>
<dbReference type="InterPro" id="IPR007991">
    <property type="entry name" value="RNA_pol_I_trans_ini_fac_RRN3"/>
</dbReference>
<dbReference type="SUPFAM" id="SSF51182">
    <property type="entry name" value="RmlC-like cupins"/>
    <property type="match status" value="1"/>
</dbReference>
<feature type="compositionally biased region" description="Low complexity" evidence="3">
    <location>
        <begin position="178"/>
        <end position="196"/>
    </location>
</feature>
<feature type="compositionally biased region" description="Basic residues" evidence="3">
    <location>
        <begin position="717"/>
        <end position="727"/>
    </location>
</feature>
<feature type="compositionally biased region" description="Basic residues" evidence="3">
    <location>
        <begin position="770"/>
        <end position="781"/>
    </location>
</feature>
<dbReference type="InterPro" id="IPR014710">
    <property type="entry name" value="RmlC-like_jellyroll"/>
</dbReference>
<feature type="compositionally biased region" description="Polar residues" evidence="3">
    <location>
        <begin position="608"/>
        <end position="626"/>
    </location>
</feature>
<gene>
    <name evidence="5" type="primary">FGENESH: predicted gene_8.289</name>
    <name evidence="5" type="ORF">BN2166_0044340</name>
</gene>
<dbReference type="InterPro" id="IPR003829">
    <property type="entry name" value="Pirin_N_dom"/>
</dbReference>
<evidence type="ECO:0000313" key="6">
    <source>
        <dbReference type="Proteomes" id="UP000199069"/>
    </source>
</evidence>
<evidence type="ECO:0000256" key="1">
    <source>
        <dbReference type="ARBA" id="ARBA00010098"/>
    </source>
</evidence>
<feature type="region of interest" description="Disordered" evidence="3">
    <location>
        <begin position="1033"/>
        <end position="1093"/>
    </location>
</feature>
<dbReference type="CDD" id="cd09870">
    <property type="entry name" value="PIN_YEN1"/>
    <property type="match status" value="1"/>
</dbReference>
<keyword evidence="6" id="KW-1185">Reference proteome</keyword>
<accession>A0A0K3CHY7</accession>
<dbReference type="STRING" id="5286.A0A0K3CHY7"/>
<evidence type="ECO:0000313" key="5">
    <source>
        <dbReference type="EMBL" id="CTR08573.1"/>
    </source>
</evidence>
<dbReference type="InterPro" id="IPR029060">
    <property type="entry name" value="PIN-like_dom_sf"/>
</dbReference>
<dbReference type="CDD" id="cd02910">
    <property type="entry name" value="cupin_Yhhw_N"/>
    <property type="match status" value="1"/>
</dbReference>
<evidence type="ECO:0000256" key="2">
    <source>
        <dbReference type="RuleBase" id="RU003457"/>
    </source>
</evidence>
<sequence>MGVPKLWEELEAGHRTTSWSQLVEPAFQRPGIRSLRVGVDTPLWLFHMGRMHTIVDPETGLPQNVGPNADLRMVFFRACDFLRRGILPIFVFDGPKRPSFKRDRNVGGNYRGRSENDLTRLFALMGFEVRKAPGEAEAELAAMQERGEIDAVLTLQIIRNPSKTLSANHSKKYLERQASMPAASQPGPSQSQSSQAIEYMSVPPSHDKAVTTYSATDIAADAGVDRNGMILIALISGADYDTKGSFRVGITISAALARAGYGASLVEGVERIRSSPAARDFPASAKAALDSFLTEWRESVANELRTNVNKLFSKRHLKVADELEADSSFPRLDILDFYLSPVVSDPTLPSYVTPTWSRDVNLEGLASYVISKFEWSHVEVLARFRNLLWLGLAVQHIRRAALAEDASTHLARVLPEGFIALVESRKCAESTDFVPSYRVELDPSVFNPHIAAALPGDDPFEFPDYTQLSQEQIEAVKAVRKAEGRAQEPPPSPRGATVFRHWVPVGVLEACEEGREAVQTWRDLAGRKKRAKEDEERRKEERRRAREAGSSSPVKKGSPLKKLAFAESSGSMARRKPARMVAPPEDSSDSDEDVHETVSQEKQGLLAFSSTKPGTSSQSTKATTVSPLFAGDSDSDVFLHSPPKPASKRPVPSPPPDRRDTLSPPTSEPSDDDLYRSKHVSKATRTSSAKTSPSKTRKAKAPPAVLELSSDSSPEKVKKKASPKKKKQDNGEGESLTDWLRWRKADKAAAEERRTAKMVAPSAPTAKATAHSRPKQIKRTRMPPPASVAAAPPQLSSVVKGKRPRPSDGVSDLEKEKPRRVKSLRGQKRSEATEGRSKEAAAALAAGDGGGAYRRVMFASFINQAFEKRYKGDNEEYNQIIGQFRALLPSATASQTASTSSGQPTVTPLTQLRAWLEALTSVVSKLDQSHAPLVETILAVPWAVMEDAFVSAYMRFVGAIVSARPEWLKGVLDKCVKGFKYHVLTLVVERALNIDVEIQGEPEDWEDVEEEMMAAAEASEGVEGKKRLVDGAVNDLVDRPVEEDPADSDSDSDDDDEEGGIDLDNLSSDDDEPDPVNDEDAAKRANGAKQGMSEAAIRKVLDSRAKLDGILKVILDHLASAHADKRGLERNNTSTVQPPATPTTDVFDKAFAAAPVPAESGSREATPTADDVLTADVVERRLNLFRTLLDIFDRTLLRTFKTRNVQFVLFYLCSLDSASTDHFIGVLLGRALFDQDAPPVTRVAAAGYVASFIARAKYVDAAMTRKVVRHLCGYLEGQMEDYARTSALATSIAGAKAPGGGSELPVFYAVAQAVFYIFCFRWKDLLDEDDADDEAALFGLDAGRRWMMGLETVKKAVSSSFNPLKVCAQPVVNQFASIAHKTGFMYCYAILDSNRRANSYRDASAASTPTQPMPPPPLRSVSTSSLLNTLTAAQLHLSTPSPSGTPGPPSIPATASRQLIVAEEMDSFFPFDPFKLPLSSAYIDGIYREWEGADDDESTTSGDASSSVADSDDDTGESDATTGDEDEDEPAWVKTRGGLAVPGSGRPGAEDDDDEVSRTLYTSLSPSTMSASALKFIPRRSATRGWADHSWLKTYHTFNFASYYDPNYESWGPLRVINEDRVDAGTGFGTHRHREFEIWSYIVDGELEHKDSLGNTEIMKRGDVQMTSTGTGIAHSEYNRNTKQQVHFLQIWALPNKSGLSPKYYNRHFTDEEKRDKLVKVVAPAGSEGCSDERNASGPTPVHAALTMYASILSPKSSLKHTLAPTTTKALVHNIMRSGYRSPTTAASDKYEDGGAMVQLNNGLILEEGDGAFVQVSKTSDGSREVEIKNVGERDAEFLVFEMED</sequence>
<feature type="compositionally biased region" description="Basic and acidic residues" evidence="3">
    <location>
        <begin position="531"/>
        <end position="547"/>
    </location>
</feature>
<comment type="similarity">
    <text evidence="1">Belongs to the RRN3 family.</text>
</comment>
<protein>
    <submittedName>
        <fullName evidence="5">BY PROTMAP: gi|342321538|gb|EGU13471.1| Pirin domain-containing protein [Rhodotorula glutinis ATCC 204091]</fullName>
    </submittedName>
</protein>
<feature type="region of interest" description="Disordered" evidence="3">
    <location>
        <begin position="1401"/>
        <end position="1422"/>
    </location>
</feature>